<dbReference type="GO" id="GO:0044281">
    <property type="term" value="P:small molecule metabolic process"/>
    <property type="evidence" value="ECO:0007669"/>
    <property type="project" value="UniProtKB-ARBA"/>
</dbReference>
<dbReference type="InterPro" id="IPR023198">
    <property type="entry name" value="PGP-like_dom2"/>
</dbReference>
<dbReference type="GeneID" id="82879152"/>
<name>A0A1L7CJ20_CORFL</name>
<protein>
    <submittedName>
        <fullName evidence="4">Phosphoglycolate phosphatase</fullName>
    </submittedName>
</protein>
<dbReference type="InterPro" id="IPR051400">
    <property type="entry name" value="HAD-like_hydrolase"/>
</dbReference>
<dbReference type="Proteomes" id="UP000185479">
    <property type="component" value="Chromosome"/>
</dbReference>
<sequence>MLRAVLFDLDDTLMDHTHAMHTGLDKWCEELGLPTGQQERFGALEKKWFAAYEKGEVTHRGQRIGRCREFLGNELSEEDALKLYAGYLAAYRRNWQVFPDAKGAIDRAQAAGLKVGILTNGAREMQAAKLRAGGLDLPGVLLIPTVELSCPKPQREAYMKGCAQLGVATSQTLMVGDSLPNDVEGAKAAGLQALYLRRDGSGDIASLDELF</sequence>
<dbReference type="Gene3D" id="1.10.150.240">
    <property type="entry name" value="Putative phosphatase, domain 2"/>
    <property type="match status" value="1"/>
</dbReference>
<gene>
    <name evidence="4" type="ORF">CFLV_00175</name>
</gene>
<dbReference type="OrthoDB" id="9810501at2"/>
<dbReference type="EMBL" id="CP009246">
    <property type="protein sequence ID" value="APT85783.1"/>
    <property type="molecule type" value="Genomic_DNA"/>
</dbReference>
<comment type="cofactor">
    <cofactor evidence="1">
        <name>Mg(2+)</name>
        <dbReference type="ChEBI" id="CHEBI:18420"/>
    </cofactor>
</comment>
<dbReference type="PANTHER" id="PTHR46470:SF4">
    <property type="entry name" value="5-AMINO-6-(5-PHOSPHO-D-RIBITYLAMINO)URACIL PHOSPHATASE YIGB"/>
    <property type="match status" value="1"/>
</dbReference>
<organism evidence="4 5">
    <name type="scientific">Corynebacterium flavescens</name>
    <dbReference type="NCBI Taxonomy" id="28028"/>
    <lineage>
        <taxon>Bacteria</taxon>
        <taxon>Bacillati</taxon>
        <taxon>Actinomycetota</taxon>
        <taxon>Actinomycetes</taxon>
        <taxon>Mycobacteriales</taxon>
        <taxon>Corynebacteriaceae</taxon>
        <taxon>Corynebacterium</taxon>
    </lineage>
</organism>
<dbReference type="Gene3D" id="3.40.50.1000">
    <property type="entry name" value="HAD superfamily/HAD-like"/>
    <property type="match status" value="1"/>
</dbReference>
<dbReference type="Pfam" id="PF00702">
    <property type="entry name" value="Hydrolase"/>
    <property type="match status" value="1"/>
</dbReference>
<dbReference type="InterPro" id="IPR036412">
    <property type="entry name" value="HAD-like_sf"/>
</dbReference>
<evidence type="ECO:0000256" key="3">
    <source>
        <dbReference type="ARBA" id="ARBA00022842"/>
    </source>
</evidence>
<dbReference type="SFLD" id="SFLDG01129">
    <property type="entry name" value="C1.5:_HAD__Beta-PGM__Phosphata"/>
    <property type="match status" value="1"/>
</dbReference>
<dbReference type="NCBIfam" id="TIGR01549">
    <property type="entry name" value="HAD-SF-IA-v1"/>
    <property type="match status" value="1"/>
</dbReference>
<evidence type="ECO:0000313" key="5">
    <source>
        <dbReference type="Proteomes" id="UP000185479"/>
    </source>
</evidence>
<dbReference type="STRING" id="28028.CFLV_00175"/>
<reference evidence="4 5" key="1">
    <citation type="submission" date="2014-08" db="EMBL/GenBank/DDBJ databases">
        <title>Complete genome sequence of Corynebacterium flavescens OJ8(T)(=DSM 20296(T)), isolated from cheese.</title>
        <authorList>
            <person name="Ruckert C."/>
            <person name="Albersmeier A."/>
            <person name="Winkler A."/>
            <person name="Kalinowski J."/>
        </authorList>
    </citation>
    <scope>NUCLEOTIDE SEQUENCE [LARGE SCALE GENOMIC DNA]</scope>
    <source>
        <strain evidence="4 5">OJ8</strain>
    </source>
</reference>
<dbReference type="GO" id="GO:0016787">
    <property type="term" value="F:hydrolase activity"/>
    <property type="evidence" value="ECO:0007669"/>
    <property type="project" value="UniProtKB-KW"/>
</dbReference>
<keyword evidence="5" id="KW-1185">Reference proteome</keyword>
<evidence type="ECO:0000256" key="1">
    <source>
        <dbReference type="ARBA" id="ARBA00001946"/>
    </source>
</evidence>
<dbReference type="RefSeq" id="WP_075728795.1">
    <property type="nucleotide sequence ID" value="NZ_BJNB01000049.1"/>
</dbReference>
<keyword evidence="3" id="KW-0460">Magnesium</keyword>
<keyword evidence="2" id="KW-0378">Hydrolase</keyword>
<proteinExistence type="predicted"/>
<dbReference type="AlphaFoldDB" id="A0A1L7CJ20"/>
<dbReference type="PRINTS" id="PR00413">
    <property type="entry name" value="HADHALOGNASE"/>
</dbReference>
<dbReference type="KEGG" id="cfc:CFLV_00175"/>
<evidence type="ECO:0000313" key="4">
    <source>
        <dbReference type="EMBL" id="APT85783.1"/>
    </source>
</evidence>
<evidence type="ECO:0000256" key="2">
    <source>
        <dbReference type="ARBA" id="ARBA00022801"/>
    </source>
</evidence>
<dbReference type="InterPro" id="IPR006439">
    <property type="entry name" value="HAD-SF_hydro_IA"/>
</dbReference>
<dbReference type="InterPro" id="IPR023214">
    <property type="entry name" value="HAD_sf"/>
</dbReference>
<accession>A0A1L7CJ20</accession>
<dbReference type="SFLD" id="SFLDS00003">
    <property type="entry name" value="Haloacid_Dehalogenase"/>
    <property type="match status" value="1"/>
</dbReference>
<dbReference type="SUPFAM" id="SSF56784">
    <property type="entry name" value="HAD-like"/>
    <property type="match status" value="1"/>
</dbReference>
<dbReference type="PANTHER" id="PTHR46470">
    <property type="entry name" value="N-ACYLNEURAMINATE-9-PHOSPHATASE"/>
    <property type="match status" value="1"/>
</dbReference>